<proteinExistence type="inferred from homology"/>
<keyword evidence="2" id="KW-0678">Repressor</keyword>
<dbReference type="SUPFAM" id="SSF51306">
    <property type="entry name" value="LexA/Signal peptidase"/>
    <property type="match status" value="1"/>
</dbReference>
<keyword evidence="9 15" id="KW-0068">Autocatalytic cleavage</keyword>
<keyword evidence="7" id="KW-0227">DNA damage</keyword>
<dbReference type="Pfam" id="PF02086">
    <property type="entry name" value="MethyltransfD12"/>
    <property type="match status" value="1"/>
</dbReference>
<dbReference type="InterPro" id="IPR006200">
    <property type="entry name" value="LexA"/>
</dbReference>
<dbReference type="CDD" id="cd06529">
    <property type="entry name" value="S24_LexA-like"/>
    <property type="match status" value="1"/>
</dbReference>
<dbReference type="Pfam" id="PF00717">
    <property type="entry name" value="Peptidase_S24"/>
    <property type="match status" value="1"/>
</dbReference>
<dbReference type="FunFam" id="2.10.109.10:FF:000001">
    <property type="entry name" value="LexA repressor"/>
    <property type="match status" value="1"/>
</dbReference>
<dbReference type="InterPro" id="IPR006197">
    <property type="entry name" value="Peptidase_S24_LexA"/>
</dbReference>
<evidence type="ECO:0000256" key="13">
    <source>
        <dbReference type="ARBA" id="ARBA00023204"/>
    </source>
</evidence>
<dbReference type="GO" id="GO:0009307">
    <property type="term" value="P:DNA restriction-modification system"/>
    <property type="evidence" value="ECO:0007669"/>
    <property type="project" value="InterPro"/>
</dbReference>
<dbReference type="GO" id="GO:0032259">
    <property type="term" value="P:methylation"/>
    <property type="evidence" value="ECO:0007669"/>
    <property type="project" value="UniProtKB-KW"/>
</dbReference>
<dbReference type="NCBIfam" id="TIGR00498">
    <property type="entry name" value="lexA"/>
    <property type="match status" value="1"/>
</dbReference>
<evidence type="ECO:0000313" key="17">
    <source>
        <dbReference type="EMBL" id="PIR07353.1"/>
    </source>
</evidence>
<dbReference type="Proteomes" id="UP000228867">
    <property type="component" value="Unassembled WGS sequence"/>
</dbReference>
<keyword evidence="6" id="KW-0235">DNA replication</keyword>
<evidence type="ECO:0000256" key="4">
    <source>
        <dbReference type="ARBA" id="ARBA00022679"/>
    </source>
</evidence>
<dbReference type="InterPro" id="IPR050077">
    <property type="entry name" value="LexA_repressor"/>
</dbReference>
<dbReference type="GO" id="GO:0045892">
    <property type="term" value="P:negative regulation of DNA-templated transcription"/>
    <property type="evidence" value="ECO:0007669"/>
    <property type="project" value="InterPro"/>
</dbReference>
<keyword evidence="8 15" id="KW-0378">Hydrolase</keyword>
<dbReference type="InterPro" id="IPR036286">
    <property type="entry name" value="LexA/Signal_pep-like_sf"/>
</dbReference>
<sequence length="533" mass="62050">MVKSTVHQHIEILKEKGVLNNQTRAIEIAKNKKPSILVNIPLLGTIAAGEPIEAIEDKETIEVPKSQLSKSGEHFALRVRGDSMIDEGIFDGDIVVIRKQPDAENGETVVALINDNEVTLKKIYKEKGRFRLQPANPSLKPFFTKELIVQGKVISIIRNYENNIYISSELLASSGEIKNIYKEPLTLFRGEDISKFPSTRFQGSKTKLVNWIWDNTKNLEFETMVDLFGGTGSVGYMFKQKGKRVFYNDYLKFNYLTGVALIENSDTKLTDDDLGFILAKHKNVKYPDFIQRTFKNIYYTDEENRWLDIVSTNIGKVKDKYKQALAYFSLFQSCIIKRPYNLFHRKNLYIRKANVERSFGNKTTWDKPFREHFLNFAKEVNEAIFDNGKKNIALNQDAFDFNRKADLIYIDTPYISNRGIGVDYIDFYHFLEGLCDYNNWINHVDYDSKHRKFKNKKSIWTDRNLIYNAFNKIFEKFQNNTLVISYRSDGIPSVEEIVSLLKKYKKNISIKQRAYKYALNHHKTYEVLFIATD</sequence>
<organism evidence="17 18">
    <name type="scientific">Candidatus Jorgensenbacteria bacterium CG11_big_fil_rev_8_21_14_0_20_38_23</name>
    <dbReference type="NCBI Taxonomy" id="1974594"/>
    <lineage>
        <taxon>Bacteria</taxon>
        <taxon>Candidatus Joergenseniibacteriota</taxon>
    </lineage>
</organism>
<comment type="caution">
    <text evidence="17">The sequence shown here is derived from an EMBL/GenBank/DDBJ whole genome shotgun (WGS) entry which is preliminary data.</text>
</comment>
<dbReference type="InterPro" id="IPR029063">
    <property type="entry name" value="SAM-dependent_MTases_sf"/>
</dbReference>
<keyword evidence="13" id="KW-0234">DNA repair</keyword>
<dbReference type="Gene3D" id="2.10.109.10">
    <property type="entry name" value="Umud Fragment, subunit A"/>
    <property type="match status" value="1"/>
</dbReference>
<evidence type="ECO:0000256" key="15">
    <source>
        <dbReference type="RuleBase" id="RU003991"/>
    </source>
</evidence>
<evidence type="ECO:0000256" key="12">
    <source>
        <dbReference type="ARBA" id="ARBA00023163"/>
    </source>
</evidence>
<keyword evidence="5" id="KW-0949">S-adenosyl-L-methionine</keyword>
<dbReference type="GO" id="GO:0004252">
    <property type="term" value="F:serine-type endopeptidase activity"/>
    <property type="evidence" value="ECO:0007669"/>
    <property type="project" value="InterPro"/>
</dbReference>
<dbReference type="AlphaFoldDB" id="A0A2H0NEM9"/>
<comment type="similarity">
    <text evidence="1 15">Belongs to the peptidase S24 family.</text>
</comment>
<gene>
    <name evidence="17" type="primary">lexA</name>
    <name evidence="17" type="ORF">COV54_01420</name>
</gene>
<accession>A0A2H0NEM9</accession>
<dbReference type="GO" id="GO:0009432">
    <property type="term" value="P:SOS response"/>
    <property type="evidence" value="ECO:0007669"/>
    <property type="project" value="UniProtKB-KW"/>
</dbReference>
<evidence type="ECO:0000256" key="1">
    <source>
        <dbReference type="ARBA" id="ARBA00007484"/>
    </source>
</evidence>
<evidence type="ECO:0000313" key="18">
    <source>
        <dbReference type="Proteomes" id="UP000228867"/>
    </source>
</evidence>
<dbReference type="InterPro" id="IPR039418">
    <property type="entry name" value="LexA-like"/>
</dbReference>
<dbReference type="SUPFAM" id="SSF53335">
    <property type="entry name" value="S-adenosyl-L-methionine-dependent methyltransferases"/>
    <property type="match status" value="1"/>
</dbReference>
<dbReference type="PRINTS" id="PR00726">
    <property type="entry name" value="LEXASERPTASE"/>
</dbReference>
<keyword evidence="10" id="KW-0805">Transcription regulation</keyword>
<protein>
    <submittedName>
        <fullName evidence="17">Repressor LexA</fullName>
    </submittedName>
</protein>
<evidence type="ECO:0000256" key="8">
    <source>
        <dbReference type="ARBA" id="ARBA00022801"/>
    </source>
</evidence>
<evidence type="ECO:0000256" key="11">
    <source>
        <dbReference type="ARBA" id="ARBA00023125"/>
    </source>
</evidence>
<name>A0A2H0NEM9_9BACT</name>
<evidence type="ECO:0000256" key="5">
    <source>
        <dbReference type="ARBA" id="ARBA00022691"/>
    </source>
</evidence>
<evidence type="ECO:0000256" key="7">
    <source>
        <dbReference type="ARBA" id="ARBA00022763"/>
    </source>
</evidence>
<keyword evidence="12" id="KW-0804">Transcription</keyword>
<dbReference type="PANTHER" id="PTHR33516:SF2">
    <property type="entry name" value="LEXA REPRESSOR-RELATED"/>
    <property type="match status" value="1"/>
</dbReference>
<dbReference type="GO" id="GO:0006281">
    <property type="term" value="P:DNA repair"/>
    <property type="evidence" value="ECO:0007669"/>
    <property type="project" value="UniProtKB-KW"/>
</dbReference>
<dbReference type="PRINTS" id="PR00505">
    <property type="entry name" value="D12N6MTFRASE"/>
</dbReference>
<keyword evidence="11" id="KW-0238">DNA-binding</keyword>
<keyword evidence="4" id="KW-0808">Transferase</keyword>
<evidence type="ECO:0000256" key="10">
    <source>
        <dbReference type="ARBA" id="ARBA00023015"/>
    </source>
</evidence>
<feature type="domain" description="Peptidase S24/S26A/S26B/S26C" evidence="16">
    <location>
        <begin position="41"/>
        <end position="154"/>
    </location>
</feature>
<evidence type="ECO:0000256" key="3">
    <source>
        <dbReference type="ARBA" id="ARBA00022603"/>
    </source>
</evidence>
<dbReference type="PANTHER" id="PTHR33516">
    <property type="entry name" value="LEXA REPRESSOR"/>
    <property type="match status" value="1"/>
</dbReference>
<keyword evidence="14" id="KW-0742">SOS response</keyword>
<evidence type="ECO:0000256" key="2">
    <source>
        <dbReference type="ARBA" id="ARBA00022491"/>
    </source>
</evidence>
<dbReference type="GO" id="GO:0003677">
    <property type="term" value="F:DNA binding"/>
    <property type="evidence" value="ECO:0007669"/>
    <property type="project" value="UniProtKB-KW"/>
</dbReference>
<dbReference type="InterPro" id="IPR012327">
    <property type="entry name" value="MeTrfase_D12"/>
</dbReference>
<keyword evidence="3" id="KW-0489">Methyltransferase</keyword>
<dbReference type="GO" id="GO:0006260">
    <property type="term" value="P:DNA replication"/>
    <property type="evidence" value="ECO:0007669"/>
    <property type="project" value="UniProtKB-KW"/>
</dbReference>
<dbReference type="GO" id="GO:0009007">
    <property type="term" value="F:site-specific DNA-methyltransferase (adenine-specific) activity"/>
    <property type="evidence" value="ECO:0007669"/>
    <property type="project" value="UniProtKB-EC"/>
</dbReference>
<dbReference type="InterPro" id="IPR015927">
    <property type="entry name" value="Peptidase_S24_S26A/B/C"/>
</dbReference>
<evidence type="ECO:0000259" key="16">
    <source>
        <dbReference type="Pfam" id="PF00717"/>
    </source>
</evidence>
<evidence type="ECO:0000256" key="14">
    <source>
        <dbReference type="ARBA" id="ARBA00023236"/>
    </source>
</evidence>
<evidence type="ECO:0000256" key="6">
    <source>
        <dbReference type="ARBA" id="ARBA00022705"/>
    </source>
</evidence>
<dbReference type="EMBL" id="PCWR01000034">
    <property type="protein sequence ID" value="PIR07353.1"/>
    <property type="molecule type" value="Genomic_DNA"/>
</dbReference>
<reference evidence="17 18" key="1">
    <citation type="submission" date="2017-09" db="EMBL/GenBank/DDBJ databases">
        <title>Depth-based differentiation of microbial function through sediment-hosted aquifers and enrichment of novel symbionts in the deep terrestrial subsurface.</title>
        <authorList>
            <person name="Probst A.J."/>
            <person name="Ladd B."/>
            <person name="Jarett J.K."/>
            <person name="Geller-Mcgrath D.E."/>
            <person name="Sieber C.M."/>
            <person name="Emerson J.B."/>
            <person name="Anantharaman K."/>
            <person name="Thomas B.C."/>
            <person name="Malmstrom R."/>
            <person name="Stieglmeier M."/>
            <person name="Klingl A."/>
            <person name="Woyke T."/>
            <person name="Ryan C.M."/>
            <person name="Banfield J.F."/>
        </authorList>
    </citation>
    <scope>NUCLEOTIDE SEQUENCE [LARGE SCALE GENOMIC DNA]</scope>
    <source>
        <strain evidence="17">CG11_big_fil_rev_8_21_14_0_20_38_23</strain>
    </source>
</reference>
<evidence type="ECO:0000256" key="9">
    <source>
        <dbReference type="ARBA" id="ARBA00022813"/>
    </source>
</evidence>